<sequence length="191" mass="21554">MASILLLDNYDSFTYNLFHYVEEFGKHSVDVVRNDSIEIDEVAKYDGIILSPGPGLPKDAGLLMPIIKEYYKTKRIFGVCLGLQAIAESFGAALLNLETVFHGVATPMRVLEPKHYLFDGVEETFLAGRYHSWVVDPASIPDCLAVNAIDEHNQIMAMAHKQYDVCGVQYHPESILTPKGKLMIFNWLERF</sequence>
<dbReference type="KEGG" id="ttz:FHG85_10095"/>
<keyword evidence="1" id="KW-0315">Glutamine amidotransferase</keyword>
<proteinExistence type="predicted"/>
<reference evidence="3 4" key="1">
    <citation type="submission" date="2019-07" db="EMBL/GenBank/DDBJ databases">
        <title>Thalassofilum flectens gen. nov., sp. nov., a novel moderate thermophilic anaerobe from a shallow sea hot spring in Kunashir Island (Russia), representing a new family in the order Bacteroidales, and proposal of Thalassofilacea fam. nov.</title>
        <authorList>
            <person name="Kochetkova T.V."/>
            <person name="Podosokorskaya O.A."/>
            <person name="Novikov A."/>
            <person name="Elcheninov A.G."/>
            <person name="Toshchakov S.V."/>
            <person name="Kublanov I.V."/>
        </authorList>
    </citation>
    <scope>NUCLEOTIDE SEQUENCE [LARGE SCALE GENOMIC DNA]</scope>
    <source>
        <strain evidence="3 4">38-H</strain>
    </source>
</reference>
<evidence type="ECO:0000256" key="1">
    <source>
        <dbReference type="ARBA" id="ARBA00022962"/>
    </source>
</evidence>
<evidence type="ECO:0000313" key="4">
    <source>
        <dbReference type="Proteomes" id="UP000500961"/>
    </source>
</evidence>
<dbReference type="InterPro" id="IPR050472">
    <property type="entry name" value="Anth_synth/Amidotransfase"/>
</dbReference>
<dbReference type="PRINTS" id="PR00097">
    <property type="entry name" value="ANTSNTHASEII"/>
</dbReference>
<dbReference type="Pfam" id="PF00117">
    <property type="entry name" value="GATase"/>
    <property type="match status" value="1"/>
</dbReference>
<dbReference type="InterPro" id="IPR029062">
    <property type="entry name" value="Class_I_gatase-like"/>
</dbReference>
<dbReference type="GO" id="GO:0004049">
    <property type="term" value="F:anthranilate synthase activity"/>
    <property type="evidence" value="ECO:0007669"/>
    <property type="project" value="TreeGrafter"/>
</dbReference>
<keyword evidence="4" id="KW-1185">Reference proteome</keyword>
<dbReference type="InterPro" id="IPR006221">
    <property type="entry name" value="TrpG/PapA_dom"/>
</dbReference>
<dbReference type="NCBIfam" id="TIGR00566">
    <property type="entry name" value="trpG_papA"/>
    <property type="match status" value="1"/>
</dbReference>
<dbReference type="Proteomes" id="UP000500961">
    <property type="component" value="Chromosome"/>
</dbReference>
<dbReference type="PROSITE" id="PS51273">
    <property type="entry name" value="GATASE_TYPE_1"/>
    <property type="match status" value="1"/>
</dbReference>
<evidence type="ECO:0000259" key="2">
    <source>
        <dbReference type="Pfam" id="PF00117"/>
    </source>
</evidence>
<dbReference type="CDD" id="cd01743">
    <property type="entry name" value="GATase1_Anthranilate_Synthase"/>
    <property type="match status" value="1"/>
</dbReference>
<dbReference type="PANTHER" id="PTHR43418">
    <property type="entry name" value="MULTIFUNCTIONAL TRYPTOPHAN BIOSYNTHESIS PROTEIN-RELATED"/>
    <property type="match status" value="1"/>
</dbReference>
<dbReference type="PANTHER" id="PTHR43418:SF4">
    <property type="entry name" value="MULTIFUNCTIONAL TRYPTOPHAN BIOSYNTHESIS PROTEIN"/>
    <property type="match status" value="1"/>
</dbReference>
<name>A0A7D4CS58_9BACT</name>
<dbReference type="SUPFAM" id="SSF52317">
    <property type="entry name" value="Class I glutamine amidotransferase-like"/>
    <property type="match status" value="1"/>
</dbReference>
<dbReference type="InterPro" id="IPR017926">
    <property type="entry name" value="GATASE"/>
</dbReference>
<organism evidence="3 4">
    <name type="scientific">Tenuifilum thalassicum</name>
    <dbReference type="NCBI Taxonomy" id="2590900"/>
    <lineage>
        <taxon>Bacteria</taxon>
        <taxon>Pseudomonadati</taxon>
        <taxon>Bacteroidota</taxon>
        <taxon>Bacteroidia</taxon>
        <taxon>Bacteroidales</taxon>
        <taxon>Tenuifilaceae</taxon>
        <taxon>Tenuifilum</taxon>
    </lineage>
</organism>
<accession>A0A7D4CS58</accession>
<dbReference type="Gene3D" id="3.40.50.880">
    <property type="match status" value="1"/>
</dbReference>
<dbReference type="RefSeq" id="WP_173075492.1">
    <property type="nucleotide sequence ID" value="NZ_CP041345.1"/>
</dbReference>
<evidence type="ECO:0000313" key="3">
    <source>
        <dbReference type="EMBL" id="QKG80605.1"/>
    </source>
</evidence>
<dbReference type="EMBL" id="CP041345">
    <property type="protein sequence ID" value="QKG80605.1"/>
    <property type="molecule type" value="Genomic_DNA"/>
</dbReference>
<gene>
    <name evidence="3" type="ORF">FHG85_10095</name>
</gene>
<dbReference type="PRINTS" id="PR00099">
    <property type="entry name" value="CPSGATASE"/>
</dbReference>
<protein>
    <submittedName>
        <fullName evidence="3">Aminodeoxychorismate/anthranilate synthase component II</fullName>
    </submittedName>
</protein>
<dbReference type="AlphaFoldDB" id="A0A7D4CS58"/>
<dbReference type="FunFam" id="3.40.50.880:FF:000003">
    <property type="entry name" value="Anthranilate synthase component II"/>
    <property type="match status" value="1"/>
</dbReference>
<dbReference type="PRINTS" id="PR00096">
    <property type="entry name" value="GATASE"/>
</dbReference>
<dbReference type="GO" id="GO:0000162">
    <property type="term" value="P:L-tryptophan biosynthetic process"/>
    <property type="evidence" value="ECO:0007669"/>
    <property type="project" value="TreeGrafter"/>
</dbReference>
<feature type="domain" description="Glutamine amidotransferase" evidence="2">
    <location>
        <begin position="5"/>
        <end position="188"/>
    </location>
</feature>
<dbReference type="GO" id="GO:0005829">
    <property type="term" value="C:cytosol"/>
    <property type="evidence" value="ECO:0007669"/>
    <property type="project" value="TreeGrafter"/>
</dbReference>